<dbReference type="EMBL" id="KL584977">
    <property type="protein sequence ID" value="KEQ86885.1"/>
    <property type="molecule type" value="Genomic_DNA"/>
</dbReference>
<protein>
    <submittedName>
        <fullName evidence="1">Uncharacterized protein</fullName>
    </submittedName>
</protein>
<name>A0A074XMY7_AURPU</name>
<dbReference type="RefSeq" id="XP_029763072.1">
    <property type="nucleotide sequence ID" value="XM_029899027.1"/>
</dbReference>
<dbReference type="AlphaFoldDB" id="A0A074XMY7"/>
<dbReference type="HOGENOM" id="CLU_2291149_0_0_1"/>
<evidence type="ECO:0000313" key="2">
    <source>
        <dbReference type="Proteomes" id="UP000030706"/>
    </source>
</evidence>
<sequence>MRMESLLRLHDRSQELRSLSEQFRRMLIEPVFCVVLSTSQRSRLLIRRMKQGQHSSKSRLCAVRNTNLGPRGTFFVLFSFFCGGRGVSHALGSRWHQHPIK</sequence>
<organism evidence="1 2">
    <name type="scientific">Aureobasidium pullulans EXF-150</name>
    <dbReference type="NCBI Taxonomy" id="1043002"/>
    <lineage>
        <taxon>Eukaryota</taxon>
        <taxon>Fungi</taxon>
        <taxon>Dikarya</taxon>
        <taxon>Ascomycota</taxon>
        <taxon>Pezizomycotina</taxon>
        <taxon>Dothideomycetes</taxon>
        <taxon>Dothideomycetidae</taxon>
        <taxon>Dothideales</taxon>
        <taxon>Saccotheciaceae</taxon>
        <taxon>Aureobasidium</taxon>
    </lineage>
</organism>
<gene>
    <name evidence="1" type="ORF">M438DRAFT_158454</name>
</gene>
<evidence type="ECO:0000313" key="1">
    <source>
        <dbReference type="EMBL" id="KEQ86885.1"/>
    </source>
</evidence>
<proteinExistence type="predicted"/>
<keyword evidence="2" id="KW-1185">Reference proteome</keyword>
<reference evidence="1 2" key="1">
    <citation type="journal article" date="2014" name="BMC Genomics">
        <title>Genome sequencing of four Aureobasidium pullulans varieties: biotechnological potential, stress tolerance, and description of new species.</title>
        <authorList>
            <person name="Gostin Ar C."/>
            <person name="Ohm R.A."/>
            <person name="Kogej T."/>
            <person name="Sonjak S."/>
            <person name="Turk M."/>
            <person name="Zajc J."/>
            <person name="Zalar P."/>
            <person name="Grube M."/>
            <person name="Sun H."/>
            <person name="Han J."/>
            <person name="Sharma A."/>
            <person name="Chiniquy J."/>
            <person name="Ngan C.Y."/>
            <person name="Lipzen A."/>
            <person name="Barry K."/>
            <person name="Grigoriev I.V."/>
            <person name="Gunde-Cimerman N."/>
        </authorList>
    </citation>
    <scope>NUCLEOTIDE SEQUENCE [LARGE SCALE GENOMIC DNA]</scope>
    <source>
        <strain evidence="1 2">EXF-150</strain>
    </source>
</reference>
<dbReference type="GeneID" id="40741333"/>
<dbReference type="Proteomes" id="UP000030706">
    <property type="component" value="Unassembled WGS sequence"/>
</dbReference>
<accession>A0A074XMY7</accession>